<evidence type="ECO:0000313" key="3">
    <source>
        <dbReference type="Proteomes" id="UP000298860"/>
    </source>
</evidence>
<keyword evidence="3" id="KW-1185">Reference proteome</keyword>
<dbReference type="RefSeq" id="WP_307722940.1">
    <property type="nucleotide sequence ID" value="NZ_BJFL01000015.1"/>
</dbReference>
<name>A0A4D4JAT1_9PSEU</name>
<gene>
    <name evidence="2" type="ORF">GTS_31420</name>
</gene>
<protein>
    <recommendedName>
        <fullName evidence="1">DUF397 domain-containing protein</fullName>
    </recommendedName>
</protein>
<evidence type="ECO:0000313" key="2">
    <source>
        <dbReference type="EMBL" id="GDY31509.1"/>
    </source>
</evidence>
<reference evidence="3" key="1">
    <citation type="submission" date="2019-04" db="EMBL/GenBank/DDBJ databases">
        <title>Draft genome sequence of Pseudonocardiaceae bacterium SL3-2-4.</title>
        <authorList>
            <person name="Ningsih F."/>
            <person name="Yokota A."/>
            <person name="Sakai Y."/>
            <person name="Nanatani K."/>
            <person name="Yabe S."/>
            <person name="Oetari A."/>
            <person name="Sjamsuridzal W."/>
        </authorList>
    </citation>
    <scope>NUCLEOTIDE SEQUENCE [LARGE SCALE GENOMIC DNA]</scope>
    <source>
        <strain evidence="3">SL3-2-4</strain>
    </source>
</reference>
<dbReference type="Pfam" id="PF04149">
    <property type="entry name" value="DUF397"/>
    <property type="match status" value="1"/>
</dbReference>
<sequence>MAKVKPFQPQRSCVEVSGTLDAIRDSKNPTGPVLRADVTALVRAVKAGKLDR</sequence>
<proteinExistence type="predicted"/>
<dbReference type="EMBL" id="BJFL01000015">
    <property type="protein sequence ID" value="GDY31509.1"/>
    <property type="molecule type" value="Genomic_DNA"/>
</dbReference>
<dbReference type="AlphaFoldDB" id="A0A4D4JAT1"/>
<dbReference type="Proteomes" id="UP000298860">
    <property type="component" value="Unassembled WGS sequence"/>
</dbReference>
<evidence type="ECO:0000259" key="1">
    <source>
        <dbReference type="Pfam" id="PF04149"/>
    </source>
</evidence>
<comment type="caution">
    <text evidence="2">The sequence shown here is derived from an EMBL/GenBank/DDBJ whole genome shotgun (WGS) entry which is preliminary data.</text>
</comment>
<dbReference type="InterPro" id="IPR007278">
    <property type="entry name" value="DUF397"/>
</dbReference>
<feature type="domain" description="DUF397" evidence="1">
    <location>
        <begin position="12"/>
        <end position="46"/>
    </location>
</feature>
<accession>A0A4D4JAT1</accession>
<organism evidence="2 3">
    <name type="scientific">Gandjariella thermophila</name>
    <dbReference type="NCBI Taxonomy" id="1931992"/>
    <lineage>
        <taxon>Bacteria</taxon>
        <taxon>Bacillati</taxon>
        <taxon>Actinomycetota</taxon>
        <taxon>Actinomycetes</taxon>
        <taxon>Pseudonocardiales</taxon>
        <taxon>Pseudonocardiaceae</taxon>
        <taxon>Gandjariella</taxon>
    </lineage>
</organism>